<dbReference type="InterPro" id="IPR051122">
    <property type="entry name" value="SDR_DHRS6-like"/>
</dbReference>
<evidence type="ECO:0000313" key="4">
    <source>
        <dbReference type="EMBL" id="KAI1520219.1"/>
    </source>
</evidence>
<dbReference type="InterPro" id="IPR002347">
    <property type="entry name" value="SDR_fam"/>
</dbReference>
<organism evidence="4 5">
    <name type="scientific">Pyrenophora tritici-repentis</name>
    <dbReference type="NCBI Taxonomy" id="45151"/>
    <lineage>
        <taxon>Eukaryota</taxon>
        <taxon>Fungi</taxon>
        <taxon>Dikarya</taxon>
        <taxon>Ascomycota</taxon>
        <taxon>Pezizomycotina</taxon>
        <taxon>Dothideomycetes</taxon>
        <taxon>Pleosporomycetidae</taxon>
        <taxon>Pleosporales</taxon>
        <taxon>Pleosporineae</taxon>
        <taxon>Pleosporaceae</taxon>
        <taxon>Pyrenophora</taxon>
    </lineage>
</organism>
<dbReference type="PANTHER" id="PTHR43477:SF1">
    <property type="entry name" value="DIHYDROANTICAPSIN 7-DEHYDROGENASE"/>
    <property type="match status" value="1"/>
</dbReference>
<dbReference type="SUPFAM" id="SSF51735">
    <property type="entry name" value="NAD(P)-binding Rossmann-fold domains"/>
    <property type="match status" value="1"/>
</dbReference>
<dbReference type="Proteomes" id="UP000249757">
    <property type="component" value="Unassembled WGS sequence"/>
</dbReference>
<dbReference type="PANTHER" id="PTHR43477">
    <property type="entry name" value="DIHYDROANTICAPSIN 7-DEHYDROGENASE"/>
    <property type="match status" value="1"/>
</dbReference>
<gene>
    <name evidence="4" type="ORF">Ptr86124_000587</name>
</gene>
<reference evidence="5" key="1">
    <citation type="journal article" date="2022" name="Microb. Genom.">
        <title>A global pangenome for the wheat fungal pathogen Pyrenophora tritici-repentis and prediction of effector protein structural homology.</title>
        <authorList>
            <person name="Moolhuijzen P.M."/>
            <person name="See P.T."/>
            <person name="Shi G."/>
            <person name="Powell H.R."/>
            <person name="Cockram J."/>
            <person name="Jorgensen L.N."/>
            <person name="Benslimane H."/>
            <person name="Strelkov S.E."/>
            <person name="Turner J."/>
            <person name="Liu Z."/>
            <person name="Moffat C.S."/>
        </authorList>
    </citation>
    <scope>NUCLEOTIDE SEQUENCE [LARGE SCALE GENOMIC DNA]</scope>
</reference>
<dbReference type="PRINTS" id="PR00081">
    <property type="entry name" value="GDHRDH"/>
</dbReference>
<comment type="caution">
    <text evidence="4">The sequence shown here is derived from an EMBL/GenBank/DDBJ whole genome shotgun (WGS) entry which is preliminary data.</text>
</comment>
<keyword evidence="3" id="KW-0560">Oxidoreductase</keyword>
<sequence length="266" mass="28387">MPDQTKYTNKLTGARVLIIGGSSGIGFAVAEACIEHGALVTISSSNPERFSKAVSRLQESYPSAKDRIWGLKVDLGNQETLEEELKGLFEKTVETMGGEKLDHVVYTAGDALAPTELADMSIQSIQRAGTVRFFAPLILAKHIPTYLHARPTSSYTLTTGVVAEKPMPNWSVIASYAGAAYSMVRGLALDLKPIRVNGVSPGAVDTEIWDGYGPEVKAKILESMGAKMATGRVGRPEDVAESYLGLLRDGNVDGVVVRSDGGSIVM</sequence>
<evidence type="ECO:0000256" key="3">
    <source>
        <dbReference type="ARBA" id="ARBA00023002"/>
    </source>
</evidence>
<dbReference type="InterPro" id="IPR057571">
    <property type="entry name" value="SDR_PhqE-like"/>
</dbReference>
<keyword evidence="2" id="KW-0521">NADP</keyword>
<accession>A0A2W1E5K2</accession>
<proteinExistence type="inferred from homology"/>
<dbReference type="AlphaFoldDB" id="A0A2W1E5K2"/>
<evidence type="ECO:0000256" key="2">
    <source>
        <dbReference type="ARBA" id="ARBA00022857"/>
    </source>
</evidence>
<evidence type="ECO:0000256" key="1">
    <source>
        <dbReference type="ARBA" id="ARBA00006484"/>
    </source>
</evidence>
<evidence type="ECO:0000313" key="5">
    <source>
        <dbReference type="Proteomes" id="UP000249757"/>
    </source>
</evidence>
<keyword evidence="5" id="KW-1185">Reference proteome</keyword>
<protein>
    <submittedName>
        <fullName evidence="4">Short chain dehydrogenase</fullName>
    </submittedName>
</protein>
<name>A0A2W1E5K2_9PLEO</name>
<dbReference type="InterPro" id="IPR036291">
    <property type="entry name" value="NAD(P)-bd_dom_sf"/>
</dbReference>
<comment type="similarity">
    <text evidence="1">Belongs to the short-chain dehydrogenases/reductases (SDR) family.</text>
</comment>
<dbReference type="OMA" id="HTVLYLM"/>
<dbReference type="Pfam" id="PF23441">
    <property type="entry name" value="SDR"/>
    <property type="match status" value="1"/>
</dbReference>
<dbReference type="Gene3D" id="3.40.50.720">
    <property type="entry name" value="NAD(P)-binding Rossmann-like Domain"/>
    <property type="match status" value="1"/>
</dbReference>
<dbReference type="OrthoDB" id="294295at2759"/>
<dbReference type="EMBL" id="NRDI02000001">
    <property type="protein sequence ID" value="KAI1520219.1"/>
    <property type="molecule type" value="Genomic_DNA"/>
</dbReference>
<dbReference type="GO" id="GO:0016491">
    <property type="term" value="F:oxidoreductase activity"/>
    <property type="evidence" value="ECO:0007669"/>
    <property type="project" value="UniProtKB-KW"/>
</dbReference>